<dbReference type="PANTHER" id="PTHR33453:SF34">
    <property type="entry name" value="RIBOSOME-INACTIVATING PROTEIN"/>
    <property type="match status" value="1"/>
</dbReference>
<comment type="caution">
    <text evidence="1">The sequence shown here is derived from an EMBL/GenBank/DDBJ whole genome shotgun (WGS) entry which is preliminary data.</text>
</comment>
<dbReference type="Pfam" id="PF00161">
    <property type="entry name" value="RIP"/>
    <property type="match status" value="1"/>
</dbReference>
<dbReference type="PANTHER" id="PTHR33453">
    <property type="match status" value="1"/>
</dbReference>
<dbReference type="Gene3D" id="3.40.420.10">
    <property type="entry name" value="Ricin (A subunit), domain 1"/>
    <property type="match status" value="1"/>
</dbReference>
<keyword evidence="2" id="KW-1185">Reference proteome</keyword>
<dbReference type="SUPFAM" id="SSF56371">
    <property type="entry name" value="Ribosome inactivating proteins (RIP)"/>
    <property type="match status" value="1"/>
</dbReference>
<dbReference type="InterPro" id="IPR036041">
    <property type="entry name" value="Ribosome-inact_prot_sf"/>
</dbReference>
<evidence type="ECO:0000313" key="1">
    <source>
        <dbReference type="EMBL" id="MEU6804769.1"/>
    </source>
</evidence>
<dbReference type="PRINTS" id="PR00396">
    <property type="entry name" value="SHIGARICIN"/>
</dbReference>
<name>A0ABV3B727_9ACTN</name>
<dbReference type="InterPro" id="IPR001574">
    <property type="entry name" value="Ribosome_inactivat_prot"/>
</dbReference>
<gene>
    <name evidence="1" type="ORF">ABZ931_27740</name>
</gene>
<organism evidence="1 2">
    <name type="scientific">Streptomyces neyagawaensis</name>
    <dbReference type="NCBI Taxonomy" id="42238"/>
    <lineage>
        <taxon>Bacteria</taxon>
        <taxon>Bacillati</taxon>
        <taxon>Actinomycetota</taxon>
        <taxon>Actinomycetes</taxon>
        <taxon>Kitasatosporales</taxon>
        <taxon>Streptomycetaceae</taxon>
        <taxon>Streptomyces</taxon>
    </lineage>
</organism>
<dbReference type="RefSeq" id="WP_359698674.1">
    <property type="nucleotide sequence ID" value="NZ_JBEYXT010000160.1"/>
</dbReference>
<evidence type="ECO:0000313" key="2">
    <source>
        <dbReference type="Proteomes" id="UP001551189"/>
    </source>
</evidence>
<dbReference type="InterPro" id="IPR016138">
    <property type="entry name" value="Ribosome_inactivat_prot_sub1"/>
</dbReference>
<accession>A0ABV3B727</accession>
<dbReference type="Proteomes" id="UP001551189">
    <property type="component" value="Unassembled WGS sequence"/>
</dbReference>
<dbReference type="EMBL" id="JBEYXT010000160">
    <property type="protein sequence ID" value="MEU6804769.1"/>
    <property type="molecule type" value="Genomic_DNA"/>
</dbReference>
<sequence length="332" mass="37075">MLEIDERPRQRTRRLTIGTVITTLLLSIFATLLGPLGELSTASAQDRIPRFQVGNQDRWAYWGFINQIRRQVNGADNGVPGSSETIDHTPNDTGDFIDVDIQMWENPNYVRIRLRRGDLYLMGWWSNDGVYNRLGGEAESGTPAVAWNNRGEVTQWAPNRPTNFNADYPNLQNRAGVSRNEIGFNRDHLNTAAWNLYDARTPVNRDGGNQAATEIRNQARAVLTMTQFISEATRFRGIATRLGYANEQPADNNPVYLPDVVVQSENNWGALSSRFNEWLAAARRTGNAGIADPNNGPRMGAFTYDRFGNLVGITVTALADYAMILNTANRAP</sequence>
<reference evidence="1 2" key="1">
    <citation type="submission" date="2024-06" db="EMBL/GenBank/DDBJ databases">
        <title>The Natural Products Discovery Center: Release of the First 8490 Sequenced Strains for Exploring Actinobacteria Biosynthetic Diversity.</title>
        <authorList>
            <person name="Kalkreuter E."/>
            <person name="Kautsar S.A."/>
            <person name="Yang D."/>
            <person name="Bader C.D."/>
            <person name="Teijaro C.N."/>
            <person name="Fluegel L."/>
            <person name="Davis C.M."/>
            <person name="Simpson J.R."/>
            <person name="Lauterbach L."/>
            <person name="Steele A.D."/>
            <person name="Gui C."/>
            <person name="Meng S."/>
            <person name="Li G."/>
            <person name="Viehrig K."/>
            <person name="Ye F."/>
            <person name="Su P."/>
            <person name="Kiefer A.F."/>
            <person name="Nichols A."/>
            <person name="Cepeda A.J."/>
            <person name="Yan W."/>
            <person name="Fan B."/>
            <person name="Jiang Y."/>
            <person name="Adhikari A."/>
            <person name="Zheng C.-J."/>
            <person name="Schuster L."/>
            <person name="Cowan T.M."/>
            <person name="Smanski M.J."/>
            <person name="Chevrette M.G."/>
            <person name="De Carvalho L.P.S."/>
            <person name="Shen B."/>
        </authorList>
    </citation>
    <scope>NUCLEOTIDE SEQUENCE [LARGE SCALE GENOMIC DNA]</scope>
    <source>
        <strain evidence="1 2">NPDC046851</strain>
    </source>
</reference>
<dbReference type="InterPro" id="IPR017989">
    <property type="entry name" value="Ribosome_inactivat_1/2"/>
</dbReference>
<proteinExistence type="predicted"/>
<protein>
    <submittedName>
        <fullName evidence="1">Ribosome-inactivating family protein</fullName>
    </submittedName>
</protein>